<dbReference type="AlphaFoldDB" id="A0A7W8DR43"/>
<protein>
    <submittedName>
        <fullName evidence="7">ABC-2 type transport system permease protein</fullName>
    </submittedName>
</protein>
<dbReference type="GO" id="GO:0140359">
    <property type="term" value="F:ABC-type transporter activity"/>
    <property type="evidence" value="ECO:0007669"/>
    <property type="project" value="InterPro"/>
</dbReference>
<comment type="caution">
    <text evidence="7">The sequence shown here is derived from an EMBL/GenBank/DDBJ whole genome shotgun (WGS) entry which is preliminary data.</text>
</comment>
<evidence type="ECO:0000256" key="1">
    <source>
        <dbReference type="ARBA" id="ARBA00004651"/>
    </source>
</evidence>
<gene>
    <name evidence="7" type="ORF">HNQ64_003407</name>
</gene>
<dbReference type="InterPro" id="IPR051449">
    <property type="entry name" value="ABC-2_transporter_component"/>
</dbReference>
<evidence type="ECO:0000313" key="7">
    <source>
        <dbReference type="EMBL" id="MBB5039138.1"/>
    </source>
</evidence>
<name>A0A7W8DR43_9BACT</name>
<dbReference type="RefSeq" id="WP_184210578.1">
    <property type="nucleotide sequence ID" value="NZ_JACHIF010000007.1"/>
</dbReference>
<dbReference type="Proteomes" id="UP000534294">
    <property type="component" value="Unassembled WGS sequence"/>
</dbReference>
<keyword evidence="2" id="KW-1003">Cell membrane</keyword>
<feature type="transmembrane region" description="Helical" evidence="6">
    <location>
        <begin position="230"/>
        <end position="248"/>
    </location>
</feature>
<evidence type="ECO:0000256" key="2">
    <source>
        <dbReference type="ARBA" id="ARBA00022475"/>
    </source>
</evidence>
<evidence type="ECO:0000256" key="4">
    <source>
        <dbReference type="ARBA" id="ARBA00022989"/>
    </source>
</evidence>
<proteinExistence type="predicted"/>
<feature type="transmembrane region" description="Helical" evidence="6">
    <location>
        <begin position="140"/>
        <end position="161"/>
    </location>
</feature>
<evidence type="ECO:0000256" key="3">
    <source>
        <dbReference type="ARBA" id="ARBA00022692"/>
    </source>
</evidence>
<sequence length="253" mass="28374">MKSRDLENTLAIFKREFLSYFNSPVLYVIVVIYLLATMAFTFFFGQQLLETNNASLTETFFVWHPWIYVVLAPAVGMRLWSEEHRLGTFELLMTMPLSPWQAIIGKFFAAAMVWLIGLALTFPVIITVCWLGNPDPGPMITGYAASYLYALGCLAVTSAASAYTRSQVVCFIVSVALCIALTLIGHPGILNTVLNTVPSVLEPVVRFISYLSFMDHFFEMTRGIFVLRDVLYFVSVIIVALIVTHMGLRSKRA</sequence>
<feature type="transmembrane region" description="Helical" evidence="6">
    <location>
        <begin position="168"/>
        <end position="189"/>
    </location>
</feature>
<dbReference type="EMBL" id="JACHIF010000007">
    <property type="protein sequence ID" value="MBB5039138.1"/>
    <property type="molecule type" value="Genomic_DNA"/>
</dbReference>
<accession>A0A7W8DR43</accession>
<evidence type="ECO:0000256" key="6">
    <source>
        <dbReference type="SAM" id="Phobius"/>
    </source>
</evidence>
<feature type="transmembrane region" description="Helical" evidence="6">
    <location>
        <begin position="21"/>
        <end position="43"/>
    </location>
</feature>
<keyword evidence="8" id="KW-1185">Reference proteome</keyword>
<dbReference type="Pfam" id="PF12679">
    <property type="entry name" value="ABC2_membrane_2"/>
    <property type="match status" value="1"/>
</dbReference>
<evidence type="ECO:0000313" key="8">
    <source>
        <dbReference type="Proteomes" id="UP000534294"/>
    </source>
</evidence>
<keyword evidence="5 6" id="KW-0472">Membrane</keyword>
<keyword evidence="3 6" id="KW-0812">Transmembrane</keyword>
<comment type="subcellular location">
    <subcellularLocation>
        <location evidence="1">Cell membrane</location>
        <topology evidence="1">Multi-pass membrane protein</topology>
    </subcellularLocation>
</comment>
<feature type="transmembrane region" description="Helical" evidence="6">
    <location>
        <begin position="102"/>
        <end position="128"/>
    </location>
</feature>
<organism evidence="7 8">
    <name type="scientific">Prosthecobacter dejongeii</name>
    <dbReference type="NCBI Taxonomy" id="48465"/>
    <lineage>
        <taxon>Bacteria</taxon>
        <taxon>Pseudomonadati</taxon>
        <taxon>Verrucomicrobiota</taxon>
        <taxon>Verrucomicrobiia</taxon>
        <taxon>Verrucomicrobiales</taxon>
        <taxon>Verrucomicrobiaceae</taxon>
        <taxon>Prosthecobacter</taxon>
    </lineage>
</organism>
<reference evidence="7 8" key="1">
    <citation type="submission" date="2020-08" db="EMBL/GenBank/DDBJ databases">
        <title>Genomic Encyclopedia of Type Strains, Phase IV (KMG-IV): sequencing the most valuable type-strain genomes for metagenomic binning, comparative biology and taxonomic classification.</title>
        <authorList>
            <person name="Goeker M."/>
        </authorList>
    </citation>
    <scope>NUCLEOTIDE SEQUENCE [LARGE SCALE GENOMIC DNA]</scope>
    <source>
        <strain evidence="7 8">DSM 12251</strain>
    </source>
</reference>
<keyword evidence="4 6" id="KW-1133">Transmembrane helix</keyword>
<feature type="transmembrane region" description="Helical" evidence="6">
    <location>
        <begin position="63"/>
        <end position="81"/>
    </location>
</feature>
<evidence type="ECO:0000256" key="5">
    <source>
        <dbReference type="ARBA" id="ARBA00023136"/>
    </source>
</evidence>
<dbReference type="GO" id="GO:0005886">
    <property type="term" value="C:plasma membrane"/>
    <property type="evidence" value="ECO:0007669"/>
    <property type="project" value="UniProtKB-SubCell"/>
</dbReference>
<dbReference type="PANTHER" id="PTHR30294:SF29">
    <property type="entry name" value="MULTIDRUG ABC TRANSPORTER PERMEASE YBHS-RELATED"/>
    <property type="match status" value="1"/>
</dbReference>
<dbReference type="PANTHER" id="PTHR30294">
    <property type="entry name" value="MEMBRANE COMPONENT OF ABC TRANSPORTER YHHJ-RELATED"/>
    <property type="match status" value="1"/>
</dbReference>